<comment type="catalytic activity">
    <reaction evidence="2">
        <text>a 1,2-diacyl-sn-glycero-3-phospho-(1D-myo-inositol-4,5-bisphosphate) + H2O = 1D-myo-inositol 1,4,5-trisphosphate + a 1,2-diacyl-sn-glycerol + H(+)</text>
        <dbReference type="Rhea" id="RHEA:33179"/>
        <dbReference type="ChEBI" id="CHEBI:15377"/>
        <dbReference type="ChEBI" id="CHEBI:15378"/>
        <dbReference type="ChEBI" id="CHEBI:17815"/>
        <dbReference type="ChEBI" id="CHEBI:58456"/>
        <dbReference type="ChEBI" id="CHEBI:203600"/>
        <dbReference type="EC" id="3.1.4.11"/>
    </reaction>
</comment>
<dbReference type="SUPFAM" id="SSF51695">
    <property type="entry name" value="PLC-like phosphodiesterases"/>
    <property type="match status" value="1"/>
</dbReference>
<dbReference type="Pfam" id="PF00168">
    <property type="entry name" value="C2"/>
    <property type="match status" value="1"/>
</dbReference>
<dbReference type="PROSITE" id="PS50007">
    <property type="entry name" value="PIPLC_X_DOMAIN"/>
    <property type="match status" value="1"/>
</dbReference>
<keyword evidence="1" id="KW-0807">Transducer</keyword>
<dbReference type="InterPro" id="IPR000008">
    <property type="entry name" value="C2_dom"/>
</dbReference>
<dbReference type="InterPro" id="IPR035892">
    <property type="entry name" value="C2_domain_sf"/>
</dbReference>
<organism evidence="5">
    <name type="scientific">Schizophyllum commune</name>
    <name type="common">Split gill fungus</name>
    <dbReference type="NCBI Taxonomy" id="5334"/>
    <lineage>
        <taxon>Eukaryota</taxon>
        <taxon>Fungi</taxon>
        <taxon>Dikarya</taxon>
        <taxon>Basidiomycota</taxon>
        <taxon>Agaricomycotina</taxon>
        <taxon>Agaricomycetes</taxon>
        <taxon>Agaricomycetidae</taxon>
        <taxon>Agaricales</taxon>
        <taxon>Schizophyllaceae</taxon>
        <taxon>Schizophyllum</taxon>
    </lineage>
</organism>
<reference evidence="5" key="1">
    <citation type="submission" date="2019-01" db="EMBL/GenBank/DDBJ databases">
        <authorList>
            <person name="Kumaresan V."/>
            <person name="Arockiaraj J."/>
        </authorList>
    </citation>
    <scope>NUCLEOTIDE SEQUENCE</scope>
</reference>
<dbReference type="AlphaFoldDB" id="A0A508SQN2"/>
<dbReference type="InterPro" id="IPR017946">
    <property type="entry name" value="PLC-like_Pdiesterase_TIM-brl"/>
</dbReference>
<evidence type="ECO:0000313" key="5">
    <source>
        <dbReference type="EMBL" id="VEU13566.1"/>
    </source>
</evidence>
<evidence type="ECO:0000256" key="2">
    <source>
        <dbReference type="RuleBase" id="RU361133"/>
    </source>
</evidence>
<dbReference type="GO" id="GO:0051209">
    <property type="term" value="P:release of sequestered calcium ion into cytosol"/>
    <property type="evidence" value="ECO:0007669"/>
    <property type="project" value="TreeGrafter"/>
</dbReference>
<gene>
    <name evidence="5" type="primary">PLC1</name>
</gene>
<dbReference type="Pfam" id="PF00388">
    <property type="entry name" value="PI-PLC-X"/>
    <property type="match status" value="1"/>
</dbReference>
<feature type="region of interest" description="Disordered" evidence="3">
    <location>
        <begin position="239"/>
        <end position="273"/>
    </location>
</feature>
<evidence type="ECO:0000259" key="4">
    <source>
        <dbReference type="PROSITE" id="PS50008"/>
    </source>
</evidence>
<evidence type="ECO:0000256" key="1">
    <source>
        <dbReference type="ARBA" id="ARBA00023224"/>
    </source>
</evidence>
<name>A0A508SQN2_SCHCO</name>
<dbReference type="Pfam" id="PF00387">
    <property type="entry name" value="PI-PLC-Y"/>
    <property type="match status" value="1"/>
</dbReference>
<accession>A0A508SQN2</accession>
<dbReference type="VEuPathDB" id="FungiDB:SCHCODRAFT_02669046"/>
<dbReference type="EC" id="3.1.4.11" evidence="2"/>
<dbReference type="Gene3D" id="2.60.40.150">
    <property type="entry name" value="C2 domain"/>
    <property type="match status" value="1"/>
</dbReference>
<protein>
    <recommendedName>
        <fullName evidence="2">Phosphoinositide phospholipase C</fullName>
        <ecNumber evidence="2">3.1.4.11</ecNumber>
    </recommendedName>
</protein>
<dbReference type="SMART" id="SM00148">
    <property type="entry name" value="PLCXc"/>
    <property type="match status" value="1"/>
</dbReference>
<keyword evidence="2" id="KW-0443">Lipid metabolism</keyword>
<evidence type="ECO:0000256" key="3">
    <source>
        <dbReference type="SAM" id="MobiDB-lite"/>
    </source>
</evidence>
<dbReference type="PROSITE" id="PS50008">
    <property type="entry name" value="PIPLC_Y_DOMAIN"/>
    <property type="match status" value="1"/>
</dbReference>
<dbReference type="SUPFAM" id="SSF49562">
    <property type="entry name" value="C2 domain (Calcium/lipid-binding domain, CaLB)"/>
    <property type="match status" value="1"/>
</dbReference>
<sequence length="553" mass="62577">MKALAAKSSAVFPILTGPRLRRSYSTEEGMETQDRDWEGQISGFYRVDTRYNLRPPANEPPRLSEAVRVYLESIGESVDEVIARPAITAPDVPDDLPLTHYFISSSHNTYLLSRQLVGRSSAACYAHVLERGGRCVEIDVWWSNEKGLVVNHGYTLSKGVAFHSVCEVIGDHVREDDWPVLVSLECHVPLDHQNELVEAMKRIWGDKLVQRKLEHVDDDEVRPKDLKGRIVLMVEYYPPKTQDDDSDSSSSSSSSSSDEDDSAEAQQRKALQHARISEPLAELGFYARSMKPGKGWLMQELTDPKHILINISESGLSSLLPASLGPLIAHGLRHLRRIFPRGTRIGSSNPDPLVFWRAGSQVVSLNWQTYDTPMQVNEAMFVGSPGWVAKPEKLRVVEGEEGLVHKFKNLLHHHRRHGGGRKKLSAEIYGVSALPPPDDRKGKSYHTYVRADLFHSEKNQSWKSKSIEVTDIPDQGADVVWNEKFEWEFDDDELAFIRLRIQEDEFGRDDKLVVFCARLEYIQPGWQLVRMMNLAGKFSGATLLVRFEISDAE</sequence>
<dbReference type="CDD" id="cd00275">
    <property type="entry name" value="C2_PLC_like"/>
    <property type="match status" value="1"/>
</dbReference>
<keyword evidence="2" id="KW-0442">Lipid degradation</keyword>
<dbReference type="SMART" id="SM00149">
    <property type="entry name" value="PLCYc"/>
    <property type="match status" value="1"/>
</dbReference>
<dbReference type="PANTHER" id="PTHR10336:SF169">
    <property type="entry name" value="PHOSPHOINOSITIDE PHOSPHOLIPASE C"/>
    <property type="match status" value="1"/>
</dbReference>
<dbReference type="GO" id="GO:0016042">
    <property type="term" value="P:lipid catabolic process"/>
    <property type="evidence" value="ECO:0007669"/>
    <property type="project" value="UniProtKB-KW"/>
</dbReference>
<feature type="domain" description="PI-PLC Y-box" evidence="4">
    <location>
        <begin position="280"/>
        <end position="395"/>
    </location>
</feature>
<dbReference type="InterPro" id="IPR001192">
    <property type="entry name" value="PI-PLC_fam"/>
</dbReference>
<dbReference type="PANTHER" id="PTHR10336">
    <property type="entry name" value="PHOSPHOINOSITIDE-SPECIFIC PHOSPHOLIPASE C FAMILY PROTEIN"/>
    <property type="match status" value="1"/>
</dbReference>
<dbReference type="Gene3D" id="3.20.20.190">
    <property type="entry name" value="Phosphatidylinositol (PI) phosphodiesterase"/>
    <property type="match status" value="1"/>
</dbReference>
<proteinExistence type="evidence at transcript level"/>
<dbReference type="InterPro" id="IPR000909">
    <property type="entry name" value="PLipase_C_PInositol-sp_X_dom"/>
</dbReference>
<dbReference type="PRINTS" id="PR00390">
    <property type="entry name" value="PHPHLIPASEC"/>
</dbReference>
<dbReference type="GO" id="GO:0004435">
    <property type="term" value="F:phosphatidylinositol-4,5-bisphosphate phospholipase C activity"/>
    <property type="evidence" value="ECO:0007669"/>
    <property type="project" value="UniProtKB-EC"/>
</dbReference>
<dbReference type="GO" id="GO:0048015">
    <property type="term" value="P:phosphatidylinositol-mediated signaling"/>
    <property type="evidence" value="ECO:0007669"/>
    <property type="project" value="TreeGrafter"/>
</dbReference>
<keyword evidence="2" id="KW-0378">Hydrolase</keyword>
<dbReference type="EMBL" id="LR213604">
    <property type="protein sequence ID" value="VEU13566.1"/>
    <property type="molecule type" value="mRNA"/>
</dbReference>
<dbReference type="InterPro" id="IPR001711">
    <property type="entry name" value="PLipase_C_Pinositol-sp_Y"/>
</dbReference>